<gene>
    <name evidence="1" type="ORF">SLEP1_g58526</name>
</gene>
<accession>A0AAV5MSC9</accession>
<sequence>MSSASSTIARSPLSQGFRSGWLVTFCFSASCNRALTMLSAKVNFLSFSLFRQLHNPTLLKFSAAFTPENPEVVSSGKHSDAQVSNTQYSRERCSQGPIGPRGAGHVGMLVQMLLQLGLMGGTLNPLCIVLFGRWAYPNTQLKSHLQVPQIGSIGNQLGYCGIHNRSKDKISHLRLSSLQPRNA</sequence>
<organism evidence="1 2">
    <name type="scientific">Rubroshorea leprosula</name>
    <dbReference type="NCBI Taxonomy" id="152421"/>
    <lineage>
        <taxon>Eukaryota</taxon>
        <taxon>Viridiplantae</taxon>
        <taxon>Streptophyta</taxon>
        <taxon>Embryophyta</taxon>
        <taxon>Tracheophyta</taxon>
        <taxon>Spermatophyta</taxon>
        <taxon>Magnoliopsida</taxon>
        <taxon>eudicotyledons</taxon>
        <taxon>Gunneridae</taxon>
        <taxon>Pentapetalae</taxon>
        <taxon>rosids</taxon>
        <taxon>malvids</taxon>
        <taxon>Malvales</taxon>
        <taxon>Dipterocarpaceae</taxon>
        <taxon>Rubroshorea</taxon>
    </lineage>
</organism>
<dbReference type="AlphaFoldDB" id="A0AAV5MSC9"/>
<dbReference type="EMBL" id="BPVZ01000563">
    <property type="protein sequence ID" value="GKV51909.1"/>
    <property type="molecule type" value="Genomic_DNA"/>
</dbReference>
<dbReference type="Proteomes" id="UP001054252">
    <property type="component" value="Unassembled WGS sequence"/>
</dbReference>
<comment type="caution">
    <text evidence="1">The sequence shown here is derived from an EMBL/GenBank/DDBJ whole genome shotgun (WGS) entry which is preliminary data.</text>
</comment>
<name>A0AAV5MSC9_9ROSI</name>
<proteinExistence type="predicted"/>
<keyword evidence="2" id="KW-1185">Reference proteome</keyword>
<evidence type="ECO:0000313" key="1">
    <source>
        <dbReference type="EMBL" id="GKV51909.1"/>
    </source>
</evidence>
<reference evidence="1 2" key="1">
    <citation type="journal article" date="2021" name="Commun. Biol.">
        <title>The genome of Shorea leprosula (Dipterocarpaceae) highlights the ecological relevance of drought in aseasonal tropical rainforests.</title>
        <authorList>
            <person name="Ng K.K.S."/>
            <person name="Kobayashi M.J."/>
            <person name="Fawcett J.A."/>
            <person name="Hatakeyama M."/>
            <person name="Paape T."/>
            <person name="Ng C.H."/>
            <person name="Ang C.C."/>
            <person name="Tnah L.H."/>
            <person name="Lee C.T."/>
            <person name="Nishiyama T."/>
            <person name="Sese J."/>
            <person name="O'Brien M.J."/>
            <person name="Copetti D."/>
            <person name="Mohd Noor M.I."/>
            <person name="Ong R.C."/>
            <person name="Putra M."/>
            <person name="Sireger I.Z."/>
            <person name="Indrioko S."/>
            <person name="Kosugi Y."/>
            <person name="Izuno A."/>
            <person name="Isagi Y."/>
            <person name="Lee S.L."/>
            <person name="Shimizu K.K."/>
        </authorList>
    </citation>
    <scope>NUCLEOTIDE SEQUENCE [LARGE SCALE GENOMIC DNA]</scope>
    <source>
        <strain evidence="1">214</strain>
    </source>
</reference>
<protein>
    <submittedName>
        <fullName evidence="1">Uncharacterized protein</fullName>
    </submittedName>
</protein>
<evidence type="ECO:0000313" key="2">
    <source>
        <dbReference type="Proteomes" id="UP001054252"/>
    </source>
</evidence>